<evidence type="ECO:0000313" key="2">
    <source>
        <dbReference type="EMBL" id="GAA0347083.1"/>
    </source>
</evidence>
<dbReference type="Proteomes" id="UP001501757">
    <property type="component" value="Unassembled WGS sequence"/>
</dbReference>
<dbReference type="Gene3D" id="3.10.180.10">
    <property type="entry name" value="2,3-Dihydroxybiphenyl 1,2-Dioxygenase, domain 1"/>
    <property type="match status" value="1"/>
</dbReference>
<dbReference type="EMBL" id="BAAAEI010000006">
    <property type="protein sequence ID" value="GAA0347083.1"/>
    <property type="molecule type" value="Genomic_DNA"/>
</dbReference>
<reference evidence="2 3" key="1">
    <citation type="journal article" date="2019" name="Int. J. Syst. Evol. Microbiol.">
        <title>The Global Catalogue of Microorganisms (GCM) 10K type strain sequencing project: providing services to taxonomists for standard genome sequencing and annotation.</title>
        <authorList>
            <consortium name="The Broad Institute Genomics Platform"/>
            <consortium name="The Broad Institute Genome Sequencing Center for Infectious Disease"/>
            <person name="Wu L."/>
            <person name="Ma J."/>
        </authorList>
    </citation>
    <scope>NUCLEOTIDE SEQUENCE [LARGE SCALE GENOMIC DNA]</scope>
    <source>
        <strain evidence="2 3">JCM 13378</strain>
    </source>
</reference>
<dbReference type="RefSeq" id="WP_343842362.1">
    <property type="nucleotide sequence ID" value="NZ_BAAAEI010000006.1"/>
</dbReference>
<proteinExistence type="predicted"/>
<name>A0ABN0WUR9_9ALTE</name>
<accession>A0ABN0WUR9</accession>
<evidence type="ECO:0000313" key="3">
    <source>
        <dbReference type="Proteomes" id="UP001501757"/>
    </source>
</evidence>
<evidence type="ECO:0000259" key="1">
    <source>
        <dbReference type="PROSITE" id="PS51819"/>
    </source>
</evidence>
<feature type="domain" description="VOC" evidence="1">
    <location>
        <begin position="2"/>
        <end position="112"/>
    </location>
</feature>
<dbReference type="InterPro" id="IPR037523">
    <property type="entry name" value="VOC_core"/>
</dbReference>
<gene>
    <name evidence="2" type="ORF">GCM10009092_09390</name>
</gene>
<organism evidence="2 3">
    <name type="scientific">Bowmanella denitrificans</name>
    <dbReference type="NCBI Taxonomy" id="366582"/>
    <lineage>
        <taxon>Bacteria</taxon>
        <taxon>Pseudomonadati</taxon>
        <taxon>Pseudomonadota</taxon>
        <taxon>Gammaproteobacteria</taxon>
        <taxon>Alteromonadales</taxon>
        <taxon>Alteromonadaceae</taxon>
        <taxon>Bowmanella</taxon>
    </lineage>
</organism>
<dbReference type="SUPFAM" id="SSF54593">
    <property type="entry name" value="Glyoxalase/Bleomycin resistance protein/Dihydroxybiphenyl dioxygenase"/>
    <property type="match status" value="1"/>
</dbReference>
<dbReference type="InterPro" id="IPR029068">
    <property type="entry name" value="Glyas_Bleomycin-R_OHBP_Dase"/>
</dbReference>
<sequence>MQILGLRFCRITDNADEVIAFFDKLGLPRLDGCDFGDSGAIFPAGSSWLEIWQQSEHMPAGFMLQILVDDADAFAAQAKEQGLSPQGPMDEHGERIYFLQPPGGFALSFQSKLQ</sequence>
<keyword evidence="3" id="KW-1185">Reference proteome</keyword>
<protein>
    <recommendedName>
        <fullName evidence="1">VOC domain-containing protein</fullName>
    </recommendedName>
</protein>
<comment type="caution">
    <text evidence="2">The sequence shown here is derived from an EMBL/GenBank/DDBJ whole genome shotgun (WGS) entry which is preliminary data.</text>
</comment>
<dbReference type="PROSITE" id="PS51819">
    <property type="entry name" value="VOC"/>
    <property type="match status" value="1"/>
</dbReference>